<evidence type="ECO:0000256" key="3">
    <source>
        <dbReference type="ARBA" id="ARBA00022443"/>
    </source>
</evidence>
<feature type="compositionally biased region" description="Low complexity" evidence="6">
    <location>
        <begin position="591"/>
        <end position="604"/>
    </location>
</feature>
<evidence type="ECO:0000313" key="10">
    <source>
        <dbReference type="Proteomes" id="UP001176961"/>
    </source>
</evidence>
<dbReference type="InterPro" id="IPR036028">
    <property type="entry name" value="SH3-like_dom_sf"/>
</dbReference>
<dbReference type="InterPro" id="IPR047178">
    <property type="entry name" value="JIP1_scaffold"/>
</dbReference>
<dbReference type="Gene3D" id="2.30.29.30">
    <property type="entry name" value="Pleckstrin-homology domain (PH domain)/Phosphotyrosine-binding domain (PTB)"/>
    <property type="match status" value="1"/>
</dbReference>
<dbReference type="SMART" id="SM00462">
    <property type="entry name" value="PTB"/>
    <property type="match status" value="1"/>
</dbReference>
<keyword evidence="4" id="KW-0963">Cytoplasm</keyword>
<feature type="domain" description="PID" evidence="7">
    <location>
        <begin position="760"/>
        <end position="820"/>
    </location>
</feature>
<dbReference type="CDD" id="cd01212">
    <property type="entry name" value="PTB_JIP"/>
    <property type="match status" value="1"/>
</dbReference>
<evidence type="ECO:0000256" key="4">
    <source>
        <dbReference type="ARBA" id="ARBA00022490"/>
    </source>
</evidence>
<dbReference type="Gene3D" id="2.30.30.40">
    <property type="entry name" value="SH3 Domains"/>
    <property type="match status" value="1"/>
</dbReference>
<name>A0AA36H9H8_CYLNA</name>
<dbReference type="SUPFAM" id="SSF50729">
    <property type="entry name" value="PH domain-like"/>
    <property type="match status" value="1"/>
</dbReference>
<evidence type="ECO:0000256" key="2">
    <source>
        <dbReference type="ARBA" id="ARBA00009866"/>
    </source>
</evidence>
<evidence type="ECO:0008006" key="11">
    <source>
        <dbReference type="Google" id="ProtNLM"/>
    </source>
</evidence>
<dbReference type="FunFam" id="2.30.29.30:FF:000478">
    <property type="entry name" value="JNK Interacting Protein (Scaffold protein)"/>
    <property type="match status" value="1"/>
</dbReference>
<organism evidence="9 10">
    <name type="scientific">Cylicocyclus nassatus</name>
    <name type="common">Nematode worm</name>
    <dbReference type="NCBI Taxonomy" id="53992"/>
    <lineage>
        <taxon>Eukaryota</taxon>
        <taxon>Metazoa</taxon>
        <taxon>Ecdysozoa</taxon>
        <taxon>Nematoda</taxon>
        <taxon>Chromadorea</taxon>
        <taxon>Rhabditida</taxon>
        <taxon>Rhabditina</taxon>
        <taxon>Rhabditomorpha</taxon>
        <taxon>Strongyloidea</taxon>
        <taxon>Strongylidae</taxon>
        <taxon>Cylicocyclus</taxon>
    </lineage>
</organism>
<evidence type="ECO:0000256" key="6">
    <source>
        <dbReference type="SAM" id="MobiDB-lite"/>
    </source>
</evidence>
<evidence type="ECO:0000313" key="9">
    <source>
        <dbReference type="EMBL" id="CAJ0606147.1"/>
    </source>
</evidence>
<keyword evidence="10" id="KW-1185">Reference proteome</keyword>
<feature type="region of interest" description="Disordered" evidence="6">
    <location>
        <begin position="423"/>
        <end position="443"/>
    </location>
</feature>
<dbReference type="CDD" id="cd11801">
    <property type="entry name" value="SH3_JIP1_like"/>
    <property type="match status" value="1"/>
</dbReference>
<protein>
    <recommendedName>
        <fullName evidence="11">JNK-interacting protein 1</fullName>
    </recommendedName>
</protein>
<feature type="region of interest" description="Disordered" evidence="6">
    <location>
        <begin position="97"/>
        <end position="134"/>
    </location>
</feature>
<dbReference type="Proteomes" id="UP001176961">
    <property type="component" value="Unassembled WGS sequence"/>
</dbReference>
<feature type="region of interest" description="Disordered" evidence="6">
    <location>
        <begin position="586"/>
        <end position="605"/>
    </location>
</feature>
<accession>A0AA36H9H8</accession>
<feature type="region of interest" description="Disordered" evidence="6">
    <location>
        <begin position="29"/>
        <end position="48"/>
    </location>
</feature>
<feature type="compositionally biased region" description="Low complexity" evidence="6">
    <location>
        <begin position="223"/>
        <end position="232"/>
    </location>
</feature>
<reference evidence="9" key="1">
    <citation type="submission" date="2023-07" db="EMBL/GenBank/DDBJ databases">
        <authorList>
            <consortium name="CYATHOMIX"/>
        </authorList>
    </citation>
    <scope>NUCLEOTIDE SEQUENCE</scope>
    <source>
        <strain evidence="9">N/A</strain>
    </source>
</reference>
<feature type="compositionally biased region" description="Acidic residues" evidence="6">
    <location>
        <begin position="38"/>
        <end position="48"/>
    </location>
</feature>
<comment type="caution">
    <text evidence="9">The sequence shown here is derived from an EMBL/GenBank/DDBJ whole genome shotgun (WGS) entry which is preliminary data.</text>
</comment>
<dbReference type="GO" id="GO:0007254">
    <property type="term" value="P:JNK cascade"/>
    <property type="evidence" value="ECO:0007669"/>
    <property type="project" value="TreeGrafter"/>
</dbReference>
<dbReference type="EMBL" id="CATQJL010000316">
    <property type="protein sequence ID" value="CAJ0606147.1"/>
    <property type="molecule type" value="Genomic_DNA"/>
</dbReference>
<feature type="region of interest" description="Disordered" evidence="6">
    <location>
        <begin position="223"/>
        <end position="295"/>
    </location>
</feature>
<dbReference type="InterPro" id="IPR001452">
    <property type="entry name" value="SH3_domain"/>
</dbReference>
<dbReference type="Pfam" id="PF00640">
    <property type="entry name" value="PID"/>
    <property type="match status" value="1"/>
</dbReference>
<evidence type="ECO:0000259" key="8">
    <source>
        <dbReference type="PROSITE" id="PS50002"/>
    </source>
</evidence>
<gene>
    <name evidence="9" type="ORF">CYNAS_LOCUS18130</name>
</gene>
<dbReference type="GO" id="GO:0005737">
    <property type="term" value="C:cytoplasm"/>
    <property type="evidence" value="ECO:0007669"/>
    <property type="project" value="UniProtKB-SubCell"/>
</dbReference>
<evidence type="ECO:0000256" key="5">
    <source>
        <dbReference type="PROSITE-ProRule" id="PRU00192"/>
    </source>
</evidence>
<dbReference type="PANTHER" id="PTHR47437">
    <property type="entry name" value="JNK-INTERACTING PROTEIN 1-LIKE PROTEIN"/>
    <property type="match status" value="1"/>
</dbReference>
<dbReference type="Pfam" id="PF14604">
    <property type="entry name" value="SH3_9"/>
    <property type="match status" value="1"/>
</dbReference>
<dbReference type="InterPro" id="IPR011993">
    <property type="entry name" value="PH-like_dom_sf"/>
</dbReference>
<dbReference type="GO" id="GO:0046328">
    <property type="term" value="P:regulation of JNK cascade"/>
    <property type="evidence" value="ECO:0007669"/>
    <property type="project" value="InterPro"/>
</dbReference>
<evidence type="ECO:0000256" key="1">
    <source>
        <dbReference type="ARBA" id="ARBA00004496"/>
    </source>
</evidence>
<dbReference type="AlphaFoldDB" id="A0AA36H9H8"/>
<dbReference type="PROSITE" id="PS01179">
    <property type="entry name" value="PID"/>
    <property type="match status" value="1"/>
</dbReference>
<evidence type="ECO:0000259" key="7">
    <source>
        <dbReference type="PROSITE" id="PS01179"/>
    </source>
</evidence>
<sequence>MESIPAWLMYSPKRYEACQESYVLHERPSSAMLRASSDSEDSEEDSDAEFLVHPILRSLIKSKSAYSMPKNMPRLKTSKTAFEINISKMWESTTDDEAPVANFTPDLDIKWPEPDPVSPVMTRDPSPGRKSSCWSSPPNIYVDEVSVPVSPLERSECWSAPECLNADEDSEDEPIGAEREPPQRACSCCEIDVGSHESTAFSGSYPVIDTAHQVPSLCSIRLPSSSDTSAASPSPPRPLSPVLGKPQHRAARITGSRSMQLRPRPEFSTFVDNSTSDDDSPQQDPWPQQEVWPEEDMMRRSMRTGWTANDTVAVMPRSHSSQVGANFGSGNTQPNPMRESRSVHAQLRFTPCEHDGCTRPRLDETERRDLITRSAWIDRGSSIHLQNRADAHRAPFDRCESQSSFRVEPECYDNMRRSYTTEELKRERRRLPKRPDAHPYPNEIPASISLHGYALQEIPIENLPGNASPREAQCCPSMAVPRDLGNLPVVGEQHLHSKPDEYELPTPVTLNPSSFLTGRRLPLLPVSLRYQTMSLPHQTVPNPQESHTLCFIDGMSDSVMGRSAFEDSYYEEDGINGNQHVKQRKSFFSPDDSSGISSCTTSDSLNPTHRAQSAFIPRHSDEVLLDIGDAIHVDRTCEDHWCYGTNLRTGMSGIFPSAVVCEIDIVEEICMGALPSNANKVTESERDTFYLTMLASIEVGHHKGNDVLVQAMNKVLSMYKNAEEVIVPQTVLMEVSFRGIHVIDKRRKNFFQCPTFDFFYSLQNISFCGAHPKQLKYFGFITKHPLLPRFACHVFLSSQSTQPIVESIGRAFKRSYDEYMAFAHPTEDIYLE</sequence>
<keyword evidence="3 5" id="KW-0728">SH3 domain</keyword>
<dbReference type="GO" id="GO:0008432">
    <property type="term" value="F:JUN kinase binding"/>
    <property type="evidence" value="ECO:0007669"/>
    <property type="project" value="TreeGrafter"/>
</dbReference>
<comment type="similarity">
    <text evidence="2">Belongs to the JIP scaffold family.</text>
</comment>
<dbReference type="InterPro" id="IPR006020">
    <property type="entry name" value="PTB/PI_dom"/>
</dbReference>
<dbReference type="GO" id="GO:0005078">
    <property type="term" value="F:MAP-kinase scaffold activity"/>
    <property type="evidence" value="ECO:0007669"/>
    <property type="project" value="TreeGrafter"/>
</dbReference>
<dbReference type="SUPFAM" id="SSF50044">
    <property type="entry name" value="SH3-domain"/>
    <property type="match status" value="1"/>
</dbReference>
<proteinExistence type="inferred from homology"/>
<feature type="domain" description="SH3" evidence="8">
    <location>
        <begin position="604"/>
        <end position="665"/>
    </location>
</feature>
<dbReference type="PROSITE" id="PS50002">
    <property type="entry name" value="SH3"/>
    <property type="match status" value="1"/>
</dbReference>
<dbReference type="SMART" id="SM00326">
    <property type="entry name" value="SH3"/>
    <property type="match status" value="1"/>
</dbReference>
<comment type="subcellular location">
    <subcellularLocation>
        <location evidence="1">Cytoplasm</location>
    </subcellularLocation>
</comment>
<dbReference type="PANTHER" id="PTHR47437:SF4">
    <property type="entry name" value="JNK-INTERACTING PROTEIN 1-LIKE PROTEIN"/>
    <property type="match status" value="1"/>
</dbReference>